<dbReference type="Proteomes" id="UP001217918">
    <property type="component" value="Unassembled WGS sequence"/>
</dbReference>
<evidence type="ECO:0000313" key="3">
    <source>
        <dbReference type="Proteomes" id="UP001217918"/>
    </source>
</evidence>
<accession>A0AAD9HVD9</accession>
<evidence type="ECO:0000256" key="1">
    <source>
        <dbReference type="SAM" id="MobiDB-lite"/>
    </source>
</evidence>
<dbReference type="EMBL" id="JAQQPM010000001">
    <property type="protein sequence ID" value="KAK2066358.1"/>
    <property type="molecule type" value="Genomic_DNA"/>
</dbReference>
<feature type="region of interest" description="Disordered" evidence="1">
    <location>
        <begin position="113"/>
        <end position="133"/>
    </location>
</feature>
<dbReference type="AlphaFoldDB" id="A0AAD9HVD9"/>
<reference evidence="2" key="1">
    <citation type="journal article" date="2023" name="Mol. Plant Microbe Interact.">
        <title>Elucidating the Obligate Nature and Biological Capacity of an Invasive Fungal Corn Pathogen.</title>
        <authorList>
            <person name="MacCready J.S."/>
            <person name="Roggenkamp E.M."/>
            <person name="Gdanetz K."/>
            <person name="Chilvers M.I."/>
        </authorList>
    </citation>
    <scope>NUCLEOTIDE SEQUENCE</scope>
    <source>
        <strain evidence="2">PM02</strain>
    </source>
</reference>
<keyword evidence="3" id="KW-1185">Reference proteome</keyword>
<evidence type="ECO:0000313" key="2">
    <source>
        <dbReference type="EMBL" id="KAK2066358.1"/>
    </source>
</evidence>
<gene>
    <name evidence="2" type="ORF">P8C59_000187</name>
</gene>
<organism evidence="2 3">
    <name type="scientific">Phyllachora maydis</name>
    <dbReference type="NCBI Taxonomy" id="1825666"/>
    <lineage>
        <taxon>Eukaryota</taxon>
        <taxon>Fungi</taxon>
        <taxon>Dikarya</taxon>
        <taxon>Ascomycota</taxon>
        <taxon>Pezizomycotina</taxon>
        <taxon>Sordariomycetes</taxon>
        <taxon>Sordariomycetidae</taxon>
        <taxon>Phyllachorales</taxon>
        <taxon>Phyllachoraceae</taxon>
        <taxon>Phyllachora</taxon>
    </lineage>
</organism>
<feature type="compositionally biased region" description="Acidic residues" evidence="1">
    <location>
        <begin position="116"/>
        <end position="132"/>
    </location>
</feature>
<comment type="caution">
    <text evidence="2">The sequence shown here is derived from an EMBL/GenBank/DDBJ whole genome shotgun (WGS) entry which is preliminary data.</text>
</comment>
<proteinExistence type="predicted"/>
<sequence length="235" mass="25050">MSKHREPQSQIGHSMTVTMFRHSSCALIRRIAPPAEAADTATAKPAEPADTTAVPAATADTAVSTKAAAAKPTGAAAAAAAVIDNINNAVPPVVFTLSAYTALYDKAKAKAKEEKEEGEEEEDKEVVEEEEDIGVRGKKDKDYLNSDIEIEDRQTTTSTTTKETAIGAITIVPIVVAVKGLIVYNRVIEEGLLEEAKKQYPIVRQPRRPGYRAKKPLPTLGHPAAITAAKLTIPA</sequence>
<name>A0AAD9HVD9_9PEZI</name>
<protein>
    <submittedName>
        <fullName evidence="2">Uncharacterized protein</fullName>
    </submittedName>
</protein>